<organism evidence="4 5">
    <name type="scientific">Hirsutella minnesotensis 3608</name>
    <dbReference type="NCBI Taxonomy" id="1043627"/>
    <lineage>
        <taxon>Eukaryota</taxon>
        <taxon>Fungi</taxon>
        <taxon>Dikarya</taxon>
        <taxon>Ascomycota</taxon>
        <taxon>Pezizomycotina</taxon>
        <taxon>Sordariomycetes</taxon>
        <taxon>Hypocreomycetidae</taxon>
        <taxon>Hypocreales</taxon>
        <taxon>Ophiocordycipitaceae</taxon>
        <taxon>Hirsutella</taxon>
    </lineage>
</organism>
<accession>A0A0F8A1S9</accession>
<evidence type="ECO:0000256" key="3">
    <source>
        <dbReference type="SAM" id="SignalP"/>
    </source>
</evidence>
<keyword evidence="2" id="KW-1133">Transmembrane helix</keyword>
<keyword evidence="2" id="KW-0812">Transmembrane</keyword>
<reference evidence="4 5" key="1">
    <citation type="journal article" date="2014" name="Genome Biol. Evol.">
        <title>Comparative genomics and transcriptomics analyses reveal divergent lifestyle features of nematode endoparasitic fungus Hirsutella minnesotensis.</title>
        <authorList>
            <person name="Lai Y."/>
            <person name="Liu K."/>
            <person name="Zhang X."/>
            <person name="Zhang X."/>
            <person name="Li K."/>
            <person name="Wang N."/>
            <person name="Shu C."/>
            <person name="Wu Y."/>
            <person name="Wang C."/>
            <person name="Bushley K.E."/>
            <person name="Xiang M."/>
            <person name="Liu X."/>
        </authorList>
    </citation>
    <scope>NUCLEOTIDE SEQUENCE [LARGE SCALE GENOMIC DNA]</scope>
    <source>
        <strain evidence="4 5">3608</strain>
    </source>
</reference>
<evidence type="ECO:0000313" key="5">
    <source>
        <dbReference type="Proteomes" id="UP000054481"/>
    </source>
</evidence>
<dbReference type="AlphaFoldDB" id="A0A0F8A1S9"/>
<keyword evidence="5" id="KW-1185">Reference proteome</keyword>
<proteinExistence type="predicted"/>
<feature type="chain" id="PRO_5002526208" description="Mid2 domain-containing protein" evidence="3">
    <location>
        <begin position="28"/>
        <end position="309"/>
    </location>
</feature>
<name>A0A0F8A1S9_9HYPO</name>
<feature type="transmembrane region" description="Helical" evidence="2">
    <location>
        <begin position="201"/>
        <end position="225"/>
    </location>
</feature>
<evidence type="ECO:0000256" key="1">
    <source>
        <dbReference type="SAM" id="MobiDB-lite"/>
    </source>
</evidence>
<feature type="signal peptide" evidence="3">
    <location>
        <begin position="1"/>
        <end position="27"/>
    </location>
</feature>
<evidence type="ECO:0008006" key="6">
    <source>
        <dbReference type="Google" id="ProtNLM"/>
    </source>
</evidence>
<keyword evidence="3" id="KW-0732">Signal</keyword>
<dbReference type="EMBL" id="KQ030689">
    <property type="protein sequence ID" value="KJZ69674.1"/>
    <property type="molecule type" value="Genomic_DNA"/>
</dbReference>
<sequence>MTSKSSRWSILLGMTLLGQLLVKQICADLVATFTYPVENGLTFYDGQTINVSWTSTLDKASLTLFCVDRTKSSGLAFIVNAVDNVKPIGSTLVFVNFKVSSDYCWFNIFETGHRGNGVNSVTFLLSAGDRSETTLGLSGVATTSFAASGVPTGPAKPAAPSSKTSLSLAGASTLSTQSSISSLSSPTFHPSEGGLSTGANVGIGVGVGVGVGALVVLGGFVYWLLRLKRAKQTQSILWVGNEGVEKAAGQGTSVAAVYELGEDRQLPAELGTITGTIFELPEGTAMASPSQTKAKKTKKKKKFIRRASY</sequence>
<protein>
    <recommendedName>
        <fullName evidence="6">Mid2 domain-containing protein</fullName>
    </recommendedName>
</protein>
<dbReference type="Proteomes" id="UP000054481">
    <property type="component" value="Unassembled WGS sequence"/>
</dbReference>
<evidence type="ECO:0000313" key="4">
    <source>
        <dbReference type="EMBL" id="KJZ69674.1"/>
    </source>
</evidence>
<feature type="compositionally biased region" description="Basic residues" evidence="1">
    <location>
        <begin position="293"/>
        <end position="309"/>
    </location>
</feature>
<feature type="region of interest" description="Disordered" evidence="1">
    <location>
        <begin position="288"/>
        <end position="309"/>
    </location>
</feature>
<evidence type="ECO:0000256" key="2">
    <source>
        <dbReference type="SAM" id="Phobius"/>
    </source>
</evidence>
<dbReference type="OrthoDB" id="4366167at2759"/>
<gene>
    <name evidence="4" type="ORF">HIM_10935</name>
</gene>
<keyword evidence="2" id="KW-0472">Membrane</keyword>